<accession>A0AC34Q7S6</accession>
<evidence type="ECO:0000313" key="2">
    <source>
        <dbReference type="WBParaSite" id="JU765_v2.g13588.t1"/>
    </source>
</evidence>
<name>A0AC34Q7S6_9BILA</name>
<evidence type="ECO:0000313" key="1">
    <source>
        <dbReference type="Proteomes" id="UP000887576"/>
    </source>
</evidence>
<dbReference type="Proteomes" id="UP000887576">
    <property type="component" value="Unplaced"/>
</dbReference>
<protein>
    <submittedName>
        <fullName evidence="2">G-protein coupled receptors family 1 profile domain-containing protein</fullName>
    </submittedName>
</protein>
<organism evidence="1 2">
    <name type="scientific">Panagrolaimus sp. JU765</name>
    <dbReference type="NCBI Taxonomy" id="591449"/>
    <lineage>
        <taxon>Eukaryota</taxon>
        <taxon>Metazoa</taxon>
        <taxon>Ecdysozoa</taxon>
        <taxon>Nematoda</taxon>
        <taxon>Chromadorea</taxon>
        <taxon>Rhabditida</taxon>
        <taxon>Tylenchina</taxon>
        <taxon>Panagrolaimomorpha</taxon>
        <taxon>Panagrolaimoidea</taxon>
        <taxon>Panagrolaimidae</taxon>
        <taxon>Panagrolaimus</taxon>
    </lineage>
</organism>
<reference evidence="2" key="1">
    <citation type="submission" date="2022-11" db="UniProtKB">
        <authorList>
            <consortium name="WormBaseParasite"/>
        </authorList>
    </citation>
    <scope>IDENTIFICATION</scope>
</reference>
<proteinExistence type="predicted"/>
<dbReference type="WBParaSite" id="JU765_v2.g13588.t1">
    <property type="protein sequence ID" value="JU765_v2.g13588.t1"/>
    <property type="gene ID" value="JU765_v2.g13588"/>
</dbReference>
<sequence>MSVNISTTPSEFLVTTTKASSSSQSLSVSITIVAYCYILPTICVFGIVGNLMNVITLASRRLRAVSYMYLRALAIADLLCMIFVLIFATCEVLQFVGYPINLNHWYGFYQAHLMLSFINWALATGVLVVCALSLERYVSIIHPMSFRTWNSPRRAWIAIIVAYCIPIVFYLPYSIGRYSVGQKVTPEGKLIYMAIDSEISKSAAWQVYKWTREGLLRFAPIVLLSYLNGRIMCAFRRRQKMFSRLTNREQTTSTRDDTLLYILGGIVVMFFICNIPAAINLLFINETVKKRVDYQIFRAVANLLEITNHAAQFYIFCACSTDYRSTFLLKFPCFKAYYTNRDRFKSLMRRQPRDSGEKSVVNGMSALALEKTLQKRSTTGTVEALSSATGKESTKNNNIEQDTVDIHLASGEEDLQSEESQSLLAELQVDANGTTYL</sequence>